<evidence type="ECO:0000259" key="4">
    <source>
        <dbReference type="Pfam" id="PF00891"/>
    </source>
</evidence>
<dbReference type="EMBL" id="AUBJ02000001">
    <property type="protein sequence ID" value="MCP2330182.1"/>
    <property type="molecule type" value="Genomic_DNA"/>
</dbReference>
<dbReference type="Pfam" id="PF00891">
    <property type="entry name" value="Methyltransf_2"/>
    <property type="match status" value="1"/>
</dbReference>
<gene>
    <name evidence="5" type="ORF">G443_000452</name>
</gene>
<feature type="domain" description="O-methyltransferase C-terminal" evidence="4">
    <location>
        <begin position="10"/>
        <end position="63"/>
    </location>
</feature>
<protein>
    <submittedName>
        <fullName evidence="5">O-methyltransferase</fullName>
    </submittedName>
</protein>
<organism evidence="5 6">
    <name type="scientific">Actinoalloteichus caeruleus DSM 43889</name>
    <dbReference type="NCBI Taxonomy" id="1120930"/>
    <lineage>
        <taxon>Bacteria</taxon>
        <taxon>Bacillati</taxon>
        <taxon>Actinomycetota</taxon>
        <taxon>Actinomycetes</taxon>
        <taxon>Pseudonocardiales</taxon>
        <taxon>Pseudonocardiaceae</taxon>
        <taxon>Actinoalloteichus</taxon>
        <taxon>Actinoalloteichus cyanogriseus</taxon>
    </lineage>
</organism>
<evidence type="ECO:0000313" key="6">
    <source>
        <dbReference type="Proteomes" id="UP000791080"/>
    </source>
</evidence>
<evidence type="ECO:0000313" key="5">
    <source>
        <dbReference type="EMBL" id="MCP2330182.1"/>
    </source>
</evidence>
<keyword evidence="6" id="KW-1185">Reference proteome</keyword>
<accession>A0ABT1JCG3</accession>
<dbReference type="InterPro" id="IPR029063">
    <property type="entry name" value="SAM-dependent_MTases_sf"/>
</dbReference>
<keyword evidence="3" id="KW-0949">S-adenosyl-L-methionine</keyword>
<evidence type="ECO:0000256" key="2">
    <source>
        <dbReference type="ARBA" id="ARBA00022679"/>
    </source>
</evidence>
<name>A0ABT1JCG3_ACTCY</name>
<sequence>MTNPATRATGLGDRCETSAGDCFTAVPPGRDLYPLKSIMRGWDDDRAATILRCRRGRCPRPGKC</sequence>
<evidence type="ECO:0000256" key="3">
    <source>
        <dbReference type="ARBA" id="ARBA00022691"/>
    </source>
</evidence>
<evidence type="ECO:0000256" key="1">
    <source>
        <dbReference type="ARBA" id="ARBA00022603"/>
    </source>
</evidence>
<keyword evidence="2" id="KW-0808">Transferase</keyword>
<keyword evidence="1" id="KW-0489">Methyltransferase</keyword>
<dbReference type="Gene3D" id="3.40.50.150">
    <property type="entry name" value="Vaccinia Virus protein VP39"/>
    <property type="match status" value="1"/>
</dbReference>
<proteinExistence type="predicted"/>
<dbReference type="PROSITE" id="PS51683">
    <property type="entry name" value="SAM_OMT_II"/>
    <property type="match status" value="1"/>
</dbReference>
<comment type="caution">
    <text evidence="5">The sequence shown here is derived from an EMBL/GenBank/DDBJ whole genome shotgun (WGS) entry which is preliminary data.</text>
</comment>
<dbReference type="InterPro" id="IPR001077">
    <property type="entry name" value="COMT_C"/>
</dbReference>
<dbReference type="InterPro" id="IPR016461">
    <property type="entry name" value="COMT-like"/>
</dbReference>
<dbReference type="Proteomes" id="UP000791080">
    <property type="component" value="Unassembled WGS sequence"/>
</dbReference>
<reference evidence="5 6" key="1">
    <citation type="submission" date="2022-06" db="EMBL/GenBank/DDBJ databases">
        <title>Genomic Encyclopedia of Type Strains, Phase I: the one thousand microbial genomes (KMG-I) project.</title>
        <authorList>
            <person name="Kyrpides N."/>
        </authorList>
    </citation>
    <scope>NUCLEOTIDE SEQUENCE [LARGE SCALE GENOMIC DNA]</scope>
    <source>
        <strain evidence="5 6">DSM 43889</strain>
    </source>
</reference>